<keyword evidence="4" id="KW-1185">Reference proteome</keyword>
<dbReference type="SMART" id="SM00271">
    <property type="entry name" value="DnaJ"/>
    <property type="match status" value="1"/>
</dbReference>
<dbReference type="Pfam" id="PF00226">
    <property type="entry name" value="DnaJ"/>
    <property type="match status" value="1"/>
</dbReference>
<evidence type="ECO:0000313" key="3">
    <source>
        <dbReference type="EMBL" id="KAJ0192993.1"/>
    </source>
</evidence>
<evidence type="ECO:0000313" key="4">
    <source>
        <dbReference type="Proteomes" id="UP000235145"/>
    </source>
</evidence>
<organism evidence="3 4">
    <name type="scientific">Lactuca sativa</name>
    <name type="common">Garden lettuce</name>
    <dbReference type="NCBI Taxonomy" id="4236"/>
    <lineage>
        <taxon>Eukaryota</taxon>
        <taxon>Viridiplantae</taxon>
        <taxon>Streptophyta</taxon>
        <taxon>Embryophyta</taxon>
        <taxon>Tracheophyta</taxon>
        <taxon>Spermatophyta</taxon>
        <taxon>Magnoliopsida</taxon>
        <taxon>eudicotyledons</taxon>
        <taxon>Gunneridae</taxon>
        <taxon>Pentapetalae</taxon>
        <taxon>asterids</taxon>
        <taxon>campanulids</taxon>
        <taxon>Asterales</taxon>
        <taxon>Asteraceae</taxon>
        <taxon>Cichorioideae</taxon>
        <taxon>Cichorieae</taxon>
        <taxon>Lactucinae</taxon>
        <taxon>Lactuca</taxon>
    </lineage>
</organism>
<reference evidence="3 4" key="1">
    <citation type="journal article" date="2017" name="Nat. Commun.">
        <title>Genome assembly with in vitro proximity ligation data and whole-genome triplication in lettuce.</title>
        <authorList>
            <person name="Reyes-Chin-Wo S."/>
            <person name="Wang Z."/>
            <person name="Yang X."/>
            <person name="Kozik A."/>
            <person name="Arikit S."/>
            <person name="Song C."/>
            <person name="Xia L."/>
            <person name="Froenicke L."/>
            <person name="Lavelle D.O."/>
            <person name="Truco M.J."/>
            <person name="Xia R."/>
            <person name="Zhu S."/>
            <person name="Xu C."/>
            <person name="Xu H."/>
            <person name="Xu X."/>
            <person name="Cox K."/>
            <person name="Korf I."/>
            <person name="Meyers B.C."/>
            <person name="Michelmore R.W."/>
        </authorList>
    </citation>
    <scope>NUCLEOTIDE SEQUENCE [LARGE SCALE GENOMIC DNA]</scope>
    <source>
        <strain evidence="4">cv. Salinas</strain>
        <tissue evidence="3">Seedlings</tissue>
    </source>
</reference>
<dbReference type="InterPro" id="IPR036869">
    <property type="entry name" value="J_dom_sf"/>
</dbReference>
<dbReference type="Gene3D" id="1.10.287.110">
    <property type="entry name" value="DnaJ domain"/>
    <property type="match status" value="1"/>
</dbReference>
<dbReference type="AlphaFoldDB" id="A0A9R1UU83"/>
<dbReference type="InterPro" id="IPR001623">
    <property type="entry name" value="DnaJ_domain"/>
</dbReference>
<feature type="domain" description="J" evidence="2">
    <location>
        <begin position="14"/>
        <end position="78"/>
    </location>
</feature>
<dbReference type="PRINTS" id="PR00625">
    <property type="entry name" value="JDOMAIN"/>
</dbReference>
<sequence>MKGINEKKVNGVSDWYNVLGVDPTADAEAIRRRYRKLALSLHPDKSKSIGAEGAFKLVSEAWTILADKARKKTYDQKRNPKPIYQKVSTSTLPPTTFWTSSISPPPANLHQMWHPPQHKNLNANANHQLNNLGGKFKRQHEVGYQSPNSVKIDGIAKKRRVAEQSNMEREKVNLSTVNKPKNSVRELSSTELRTIVMSKARKKSTRNWTSGMQK</sequence>
<dbReference type="Proteomes" id="UP000235145">
    <property type="component" value="Unassembled WGS sequence"/>
</dbReference>
<accession>A0A9R1UU83</accession>
<dbReference type="PANTHER" id="PTHR44137">
    <property type="entry name" value="BNAC03G44070D PROTEIN"/>
    <property type="match status" value="1"/>
</dbReference>
<gene>
    <name evidence="3" type="ORF">LSAT_V11C800389320</name>
</gene>
<dbReference type="EMBL" id="NBSK02000008">
    <property type="protein sequence ID" value="KAJ0192993.1"/>
    <property type="molecule type" value="Genomic_DNA"/>
</dbReference>
<name>A0A9R1UU83_LACSA</name>
<dbReference type="PROSITE" id="PS50076">
    <property type="entry name" value="DNAJ_2"/>
    <property type="match status" value="1"/>
</dbReference>
<evidence type="ECO:0000259" key="2">
    <source>
        <dbReference type="PROSITE" id="PS50076"/>
    </source>
</evidence>
<dbReference type="OrthoDB" id="10250354at2759"/>
<evidence type="ECO:0000256" key="1">
    <source>
        <dbReference type="SAM" id="MobiDB-lite"/>
    </source>
</evidence>
<dbReference type="SUPFAM" id="SSF46565">
    <property type="entry name" value="Chaperone J-domain"/>
    <property type="match status" value="1"/>
</dbReference>
<proteinExistence type="predicted"/>
<dbReference type="PANTHER" id="PTHR44137:SF54">
    <property type="entry name" value="DNAJ DOMAIN, CHAPERONE J-DOMAIN SUPERFAMILY"/>
    <property type="match status" value="1"/>
</dbReference>
<feature type="region of interest" description="Disordered" evidence="1">
    <location>
        <begin position="161"/>
        <end position="189"/>
    </location>
</feature>
<feature type="compositionally biased region" description="Polar residues" evidence="1">
    <location>
        <begin position="173"/>
        <end position="189"/>
    </location>
</feature>
<protein>
    <recommendedName>
        <fullName evidence="2">J domain-containing protein</fullName>
    </recommendedName>
</protein>
<dbReference type="CDD" id="cd06257">
    <property type="entry name" value="DnaJ"/>
    <property type="match status" value="1"/>
</dbReference>
<comment type="caution">
    <text evidence="3">The sequence shown here is derived from an EMBL/GenBank/DDBJ whole genome shotgun (WGS) entry which is preliminary data.</text>
</comment>